<dbReference type="PRINTS" id="PR00598">
    <property type="entry name" value="HTHMARR"/>
</dbReference>
<dbReference type="InterPro" id="IPR036390">
    <property type="entry name" value="WH_DNA-bd_sf"/>
</dbReference>
<dbReference type="EMBL" id="CP098502">
    <property type="protein sequence ID" value="UTI66002.1"/>
    <property type="molecule type" value="Genomic_DNA"/>
</dbReference>
<dbReference type="Gene3D" id="1.10.10.10">
    <property type="entry name" value="Winged helix-like DNA-binding domain superfamily/Winged helix DNA-binding domain"/>
    <property type="match status" value="1"/>
</dbReference>
<accession>A0ABY5DYQ7</accession>
<keyword evidence="2" id="KW-0238">DNA-binding</keyword>
<dbReference type="InterPro" id="IPR023187">
    <property type="entry name" value="Tscrpt_reg_MarR-type_CS"/>
</dbReference>
<dbReference type="PROSITE" id="PS01117">
    <property type="entry name" value="HTH_MARR_1"/>
    <property type="match status" value="1"/>
</dbReference>
<dbReference type="RefSeq" id="WP_254572680.1">
    <property type="nucleotide sequence ID" value="NZ_CP098502.1"/>
</dbReference>
<dbReference type="InterPro" id="IPR000835">
    <property type="entry name" value="HTH_MarR-typ"/>
</dbReference>
<gene>
    <name evidence="5" type="ORF">NBH00_07275</name>
</gene>
<sequence length="163" mass="17279">MQATDARAEATGAALAEDLVWLFHELMRGTGGRVVEALNAHDLSLTEMKTLHTLNDANGGEHSVKDLGACLAMSLPAASRTAEGLLQRGLVARREDPSDRRIKRLTITAEGSRVLRELEAVRLAGVETWVGGLTDAQRDALHAALLTLRADAGATTPEGPAHA</sequence>
<evidence type="ECO:0000256" key="3">
    <source>
        <dbReference type="ARBA" id="ARBA00023163"/>
    </source>
</evidence>
<feature type="domain" description="HTH marR-type" evidence="4">
    <location>
        <begin position="16"/>
        <end position="150"/>
    </location>
</feature>
<proteinExistence type="predicted"/>
<evidence type="ECO:0000259" key="4">
    <source>
        <dbReference type="PROSITE" id="PS50995"/>
    </source>
</evidence>
<dbReference type="PROSITE" id="PS50995">
    <property type="entry name" value="HTH_MARR_2"/>
    <property type="match status" value="1"/>
</dbReference>
<keyword evidence="3" id="KW-0804">Transcription</keyword>
<dbReference type="PANTHER" id="PTHR33164:SF103">
    <property type="entry name" value="REGULATORY PROTEIN MARR"/>
    <property type="match status" value="1"/>
</dbReference>
<keyword evidence="1" id="KW-0805">Transcription regulation</keyword>
<dbReference type="SUPFAM" id="SSF46785">
    <property type="entry name" value="Winged helix' DNA-binding domain"/>
    <property type="match status" value="1"/>
</dbReference>
<evidence type="ECO:0000313" key="5">
    <source>
        <dbReference type="EMBL" id="UTI66002.1"/>
    </source>
</evidence>
<evidence type="ECO:0000256" key="2">
    <source>
        <dbReference type="ARBA" id="ARBA00023125"/>
    </source>
</evidence>
<dbReference type="SMART" id="SM00347">
    <property type="entry name" value="HTH_MARR"/>
    <property type="match status" value="1"/>
</dbReference>
<evidence type="ECO:0000256" key="1">
    <source>
        <dbReference type="ARBA" id="ARBA00023015"/>
    </source>
</evidence>
<protein>
    <submittedName>
        <fullName evidence="5">MarR family transcriptional regulator</fullName>
    </submittedName>
</protein>
<evidence type="ECO:0000313" key="6">
    <source>
        <dbReference type="Proteomes" id="UP001056035"/>
    </source>
</evidence>
<keyword evidence="6" id="KW-1185">Reference proteome</keyword>
<dbReference type="InterPro" id="IPR036388">
    <property type="entry name" value="WH-like_DNA-bd_sf"/>
</dbReference>
<reference evidence="5 6" key="1">
    <citation type="submission" date="2022-06" db="EMBL/GenBank/DDBJ databases">
        <title>Paraconexibacter antarcticus.</title>
        <authorList>
            <person name="Kim C.S."/>
        </authorList>
    </citation>
    <scope>NUCLEOTIDE SEQUENCE [LARGE SCALE GENOMIC DNA]</scope>
    <source>
        <strain evidence="5 6">02-257</strain>
    </source>
</reference>
<name>A0ABY5DYQ7_9ACTN</name>
<dbReference type="InterPro" id="IPR039422">
    <property type="entry name" value="MarR/SlyA-like"/>
</dbReference>
<dbReference type="Proteomes" id="UP001056035">
    <property type="component" value="Chromosome"/>
</dbReference>
<dbReference type="PANTHER" id="PTHR33164">
    <property type="entry name" value="TRANSCRIPTIONAL REGULATOR, MARR FAMILY"/>
    <property type="match status" value="1"/>
</dbReference>
<organism evidence="5 6">
    <name type="scientific">Paraconexibacter antarcticus</name>
    <dbReference type="NCBI Taxonomy" id="2949664"/>
    <lineage>
        <taxon>Bacteria</taxon>
        <taxon>Bacillati</taxon>
        <taxon>Actinomycetota</taxon>
        <taxon>Thermoleophilia</taxon>
        <taxon>Solirubrobacterales</taxon>
        <taxon>Paraconexibacteraceae</taxon>
        <taxon>Paraconexibacter</taxon>
    </lineage>
</organism>
<dbReference type="Pfam" id="PF12802">
    <property type="entry name" value="MarR_2"/>
    <property type="match status" value="1"/>
</dbReference>